<protein>
    <submittedName>
        <fullName evidence="1">Unannotated protein</fullName>
    </submittedName>
</protein>
<organism evidence="1">
    <name type="scientific">freshwater metagenome</name>
    <dbReference type="NCBI Taxonomy" id="449393"/>
    <lineage>
        <taxon>unclassified sequences</taxon>
        <taxon>metagenomes</taxon>
        <taxon>ecological metagenomes</taxon>
    </lineage>
</organism>
<accession>A0A6J7CKV0</accession>
<sequence length="289" mass="30916">MLNAVRARATAVLLPPYNYEMKRVCALALTALLLAPLSAAAMGSGDKYSDAQTGLTFTVYKPSYTVGLSASKFQLLPCGVGAEQWIYVKYGGTKRYFEIMETMAGVKCSDPGLSKYLKTVTINGVKAKLYAYCDSRNKTNYKKCSTADIARVGGYFMFTNKAGKNLKRTEIQVQAIGGITYAQLLSVAKSLKTVSASGKTLQALPPIFIDPASTSQISVSVGDNIVFNVTDPEQWSAVVTDSTIAQFIAGGDQGSYTTNPAIKTLTAGTTVVRVTHGAEIFEIDLTVNS</sequence>
<dbReference type="EMBL" id="CAFBLH010000006">
    <property type="protein sequence ID" value="CAB4858947.1"/>
    <property type="molecule type" value="Genomic_DNA"/>
</dbReference>
<gene>
    <name evidence="1" type="ORF">UFOPK3342_00311</name>
</gene>
<proteinExistence type="predicted"/>
<reference evidence="1" key="1">
    <citation type="submission" date="2020-05" db="EMBL/GenBank/DDBJ databases">
        <authorList>
            <person name="Chiriac C."/>
            <person name="Salcher M."/>
            <person name="Ghai R."/>
            <person name="Kavagutti S V."/>
        </authorList>
    </citation>
    <scope>NUCLEOTIDE SEQUENCE</scope>
</reference>
<evidence type="ECO:0000313" key="1">
    <source>
        <dbReference type="EMBL" id="CAB4858947.1"/>
    </source>
</evidence>
<dbReference type="AlphaFoldDB" id="A0A6J7CKV0"/>
<name>A0A6J7CKV0_9ZZZZ</name>